<evidence type="ECO:0000256" key="1">
    <source>
        <dbReference type="SAM" id="MobiDB-lite"/>
    </source>
</evidence>
<dbReference type="STRING" id="536979.SAMN04488055_5477"/>
<name>A0A1N6KBS5_9BACT</name>
<proteinExistence type="predicted"/>
<dbReference type="RefSeq" id="WP_074242700.1">
    <property type="nucleotide sequence ID" value="NZ_FSRA01000002.1"/>
</dbReference>
<accession>A0A1N6KBS5</accession>
<evidence type="ECO:0000313" key="3">
    <source>
        <dbReference type="Proteomes" id="UP000185003"/>
    </source>
</evidence>
<dbReference type="Proteomes" id="UP000185003">
    <property type="component" value="Unassembled WGS sequence"/>
</dbReference>
<reference evidence="2 3" key="1">
    <citation type="submission" date="2016-11" db="EMBL/GenBank/DDBJ databases">
        <authorList>
            <person name="Jaros S."/>
            <person name="Januszkiewicz K."/>
            <person name="Wedrychowicz H."/>
        </authorList>
    </citation>
    <scope>NUCLEOTIDE SEQUENCE [LARGE SCALE GENOMIC DNA]</scope>
    <source>
        <strain evidence="2 3">DSM 24787</strain>
    </source>
</reference>
<dbReference type="OrthoDB" id="618143at2"/>
<feature type="compositionally biased region" description="Polar residues" evidence="1">
    <location>
        <begin position="256"/>
        <end position="266"/>
    </location>
</feature>
<feature type="region of interest" description="Disordered" evidence="1">
    <location>
        <begin position="253"/>
        <end position="288"/>
    </location>
</feature>
<gene>
    <name evidence="2" type="ORF">SAMN04488055_5477</name>
</gene>
<keyword evidence="3" id="KW-1185">Reference proteome</keyword>
<evidence type="ECO:0000313" key="2">
    <source>
        <dbReference type="EMBL" id="SIO53776.1"/>
    </source>
</evidence>
<sequence>MKPNKFKILIQTTVVVLLTLLTILFPYCRKDPTNNNAVNVDHPFLQLLTDLPSQIPFLEDSIRKNINSAKLDTIVNRFGLPIWDKAFTASTHSKLTSIVPIARNGEDQISSFIVFEIANKFKWRLFDIQKPERYGYNNGKNTANARSIFIMSEFLNYRAFDDPTATIGDPCMMTNTERARITSTITTNGNVRSSGAKIISLRFISMTSCYAWTSCTGDGNGNCIDNLVYHMDCSNSLVWIPDDYNEGNLGWEETFNPGTPNDSQNPHGHDPYQEDCNSNNPESQAPMVLPPDKPIYNVSEYIGCFDKKSAGKVTFYADQPVEGSTEAFGLKEKVGHSYVTIEQNVAGTVYRRTVGFHPSQGVSPFFNKSTESQLGDDSNVEYDVKLETTVTPEQMGKILTLIENHNPVYNIESYNCTHFALDISVAAGLNIPRTVGWWIVGSGLNPANFGEDLKKMTGSITQKGHSENNTGNCN</sequence>
<organism evidence="2 3">
    <name type="scientific">Chitinophaga niabensis</name>
    <dbReference type="NCBI Taxonomy" id="536979"/>
    <lineage>
        <taxon>Bacteria</taxon>
        <taxon>Pseudomonadati</taxon>
        <taxon>Bacteroidota</taxon>
        <taxon>Chitinophagia</taxon>
        <taxon>Chitinophagales</taxon>
        <taxon>Chitinophagaceae</taxon>
        <taxon>Chitinophaga</taxon>
    </lineage>
</organism>
<dbReference type="AlphaFoldDB" id="A0A1N6KBS5"/>
<protein>
    <submittedName>
        <fullName evidence="2">Uncharacterized protein</fullName>
    </submittedName>
</protein>
<dbReference type="EMBL" id="FSRA01000002">
    <property type="protein sequence ID" value="SIO53776.1"/>
    <property type="molecule type" value="Genomic_DNA"/>
</dbReference>